<dbReference type="Proteomes" id="UP000011755">
    <property type="component" value="Unassembled WGS sequence"/>
</dbReference>
<dbReference type="VEuPathDB" id="AmoebaDB:EHI5A_076740"/>
<dbReference type="AlphaFoldDB" id="M2R7M8"/>
<gene>
    <name evidence="1" type="ORF">EHI5A_076740</name>
</gene>
<evidence type="ECO:0000313" key="2">
    <source>
        <dbReference type="Proteomes" id="UP000011755"/>
    </source>
</evidence>
<protein>
    <submittedName>
        <fullName evidence="1">Uncharacterized protein</fullName>
    </submittedName>
</protein>
<proteinExistence type="predicted"/>
<accession>M2R7M8</accession>
<organism evidence="1 2">
    <name type="scientific">Entamoeba histolytica KU27</name>
    <dbReference type="NCBI Taxonomy" id="885311"/>
    <lineage>
        <taxon>Eukaryota</taxon>
        <taxon>Amoebozoa</taxon>
        <taxon>Evosea</taxon>
        <taxon>Archamoebae</taxon>
        <taxon>Mastigamoebida</taxon>
        <taxon>Entamoebidae</taxon>
        <taxon>Entamoeba</taxon>
    </lineage>
</organism>
<dbReference type="EMBL" id="KB444764">
    <property type="protein sequence ID" value="EMD45553.1"/>
    <property type="molecule type" value="Genomic_DNA"/>
</dbReference>
<evidence type="ECO:0000313" key="1">
    <source>
        <dbReference type="EMBL" id="EMD45553.1"/>
    </source>
</evidence>
<sequence length="105" mass="12194">MSIPIDDRVDACNIGDFSVGDLSSYFVDLDGIEELCDDLKELYNKEQCSTLGDEKFLRILEREAELVEDIAITSANFVREYREILDVMKRCSRKHREETKPEKNN</sequence>
<reference evidence="1 2" key="1">
    <citation type="submission" date="2013-02" db="EMBL/GenBank/DDBJ databases">
        <authorList>
            <person name="Hannick L."/>
            <person name="Zafar N."/>
            <person name="Lorenzi H."/>
            <person name="Ali I.A."/>
            <person name="Petri W.P."/>
            <person name="Caler E."/>
        </authorList>
    </citation>
    <scope>NUCLEOTIDE SEQUENCE [LARGE SCALE GENOMIC DNA]</scope>
    <source>
        <strain evidence="1 2">KU27</strain>
    </source>
</reference>
<name>M2R7M8_ENTHI</name>